<evidence type="ECO:0000313" key="4">
    <source>
        <dbReference type="Proteomes" id="UP001175211"/>
    </source>
</evidence>
<dbReference type="RefSeq" id="XP_060335568.1">
    <property type="nucleotide sequence ID" value="XM_060471942.1"/>
</dbReference>
<organism evidence="3 4">
    <name type="scientific">Armillaria tabescens</name>
    <name type="common">Ringless honey mushroom</name>
    <name type="synonym">Agaricus tabescens</name>
    <dbReference type="NCBI Taxonomy" id="1929756"/>
    <lineage>
        <taxon>Eukaryota</taxon>
        <taxon>Fungi</taxon>
        <taxon>Dikarya</taxon>
        <taxon>Basidiomycota</taxon>
        <taxon>Agaricomycotina</taxon>
        <taxon>Agaricomycetes</taxon>
        <taxon>Agaricomycetidae</taxon>
        <taxon>Agaricales</taxon>
        <taxon>Marasmiineae</taxon>
        <taxon>Physalacriaceae</taxon>
        <taxon>Desarmillaria</taxon>
    </lineage>
</organism>
<dbReference type="Proteomes" id="UP001175211">
    <property type="component" value="Unassembled WGS sequence"/>
</dbReference>
<gene>
    <name evidence="3" type="ORF">EV420DRAFT_1516440</name>
</gene>
<dbReference type="GeneID" id="85355490"/>
<reference evidence="3" key="1">
    <citation type="submission" date="2023-06" db="EMBL/GenBank/DDBJ databases">
        <authorList>
            <consortium name="Lawrence Berkeley National Laboratory"/>
            <person name="Ahrendt S."/>
            <person name="Sahu N."/>
            <person name="Indic B."/>
            <person name="Wong-Bajracharya J."/>
            <person name="Merenyi Z."/>
            <person name="Ke H.-M."/>
            <person name="Monk M."/>
            <person name="Kocsube S."/>
            <person name="Drula E."/>
            <person name="Lipzen A."/>
            <person name="Balint B."/>
            <person name="Henrissat B."/>
            <person name="Andreopoulos B."/>
            <person name="Martin F.M."/>
            <person name="Harder C.B."/>
            <person name="Rigling D."/>
            <person name="Ford K.L."/>
            <person name="Foster G.D."/>
            <person name="Pangilinan J."/>
            <person name="Papanicolaou A."/>
            <person name="Barry K."/>
            <person name="LaButti K."/>
            <person name="Viragh M."/>
            <person name="Koriabine M."/>
            <person name="Yan M."/>
            <person name="Riley R."/>
            <person name="Champramary S."/>
            <person name="Plett K.L."/>
            <person name="Tsai I.J."/>
            <person name="Slot J."/>
            <person name="Sipos G."/>
            <person name="Plett J."/>
            <person name="Nagy L.G."/>
            <person name="Grigoriev I.V."/>
        </authorList>
    </citation>
    <scope>NUCLEOTIDE SEQUENCE</scope>
    <source>
        <strain evidence="3">CCBAS 213</strain>
    </source>
</reference>
<accession>A0AA39NF17</accession>
<proteinExistence type="predicted"/>
<sequence length="286" mass="31469">MWPSMQASRQGNDAFFDWAQSSFDTQPGPLPALASKVVHRSRLHKEMDELAKWLQDGEEPAEDDPWKLSGRITSPTQIDDEVWGPRENSTAQKGAVDAFDDDFSVFVSAPAETESVETRRLYTIETNTKVSFDTSFDSSFDFDRLGPSPMGVTYHALGSGSDLGDPQESGVPHPDTPESDDDNEDGEGEEDLPSQDEIRESAQRIFGAQGTSSSDDGFEGDDFELAPFDIGQVMSALQGMKAEIADIEDESERRKAAARIALGLVYGLERDAKMEEDFGLNPEVKE</sequence>
<keyword evidence="4" id="KW-1185">Reference proteome</keyword>
<evidence type="ECO:0000256" key="2">
    <source>
        <dbReference type="SAM" id="MobiDB-lite"/>
    </source>
</evidence>
<comment type="caution">
    <text evidence="3">The sequence shown here is derived from an EMBL/GenBank/DDBJ whole genome shotgun (WGS) entry which is preliminary data.</text>
</comment>
<feature type="region of interest" description="Disordered" evidence="2">
    <location>
        <begin position="55"/>
        <end position="95"/>
    </location>
</feature>
<keyword evidence="1" id="KW-0175">Coiled coil</keyword>
<name>A0AA39NF17_ARMTA</name>
<feature type="compositionally biased region" description="Acidic residues" evidence="2">
    <location>
        <begin position="177"/>
        <end position="194"/>
    </location>
</feature>
<evidence type="ECO:0000313" key="3">
    <source>
        <dbReference type="EMBL" id="KAK0464447.1"/>
    </source>
</evidence>
<dbReference type="EMBL" id="JAUEPS010000006">
    <property type="protein sequence ID" value="KAK0464447.1"/>
    <property type="molecule type" value="Genomic_DNA"/>
</dbReference>
<protein>
    <submittedName>
        <fullName evidence="3">Uncharacterized protein</fullName>
    </submittedName>
</protein>
<feature type="coiled-coil region" evidence="1">
    <location>
        <begin position="230"/>
        <end position="257"/>
    </location>
</feature>
<evidence type="ECO:0000256" key="1">
    <source>
        <dbReference type="SAM" id="Coils"/>
    </source>
</evidence>
<feature type="region of interest" description="Disordered" evidence="2">
    <location>
        <begin position="153"/>
        <end position="223"/>
    </location>
</feature>
<dbReference type="AlphaFoldDB" id="A0AA39NF17"/>